<dbReference type="AlphaFoldDB" id="K1KWL8"/>
<accession>K1KWL8</accession>
<dbReference type="InterPro" id="IPR027417">
    <property type="entry name" value="P-loop_NTPase"/>
</dbReference>
<reference evidence="14 15" key="1">
    <citation type="journal article" date="2012" name="J. Bacteriol.">
        <title>Draft Genome Sequence of Cecembia lonarensis Strain LW9T, Isolated from Lonar Lake, a Haloalkaline Lake in India.</title>
        <authorList>
            <person name="Shivaji S."/>
            <person name="Ara S."/>
            <person name="Singh A."/>
            <person name="Pinnaka A.K."/>
        </authorList>
    </citation>
    <scope>NUCLEOTIDE SEQUENCE [LARGE SCALE GENOMIC DNA]</scope>
    <source>
        <strain evidence="14 15">LW9</strain>
    </source>
</reference>
<protein>
    <recommendedName>
        <fullName evidence="4 13">Tetraacyldisaccharide 4'-kinase</fullName>
        <ecNumber evidence="3 13">2.7.1.130</ecNumber>
    </recommendedName>
    <alternativeName>
        <fullName evidence="12 13">Lipid A 4'-kinase</fullName>
    </alternativeName>
</protein>
<keyword evidence="7 13" id="KW-0808">Transferase</keyword>
<evidence type="ECO:0000256" key="8">
    <source>
        <dbReference type="ARBA" id="ARBA00022741"/>
    </source>
</evidence>
<comment type="similarity">
    <text evidence="13">Belongs to the LpxK family.</text>
</comment>
<dbReference type="Proteomes" id="UP000004478">
    <property type="component" value="Unassembled WGS sequence"/>
</dbReference>
<evidence type="ECO:0000313" key="14">
    <source>
        <dbReference type="EMBL" id="EKB48550.1"/>
    </source>
</evidence>
<keyword evidence="6 13" id="KW-0441">Lipid A biosynthesis</keyword>
<evidence type="ECO:0000256" key="1">
    <source>
        <dbReference type="ARBA" id="ARBA00002274"/>
    </source>
</evidence>
<comment type="function">
    <text evidence="1 13">Transfers the gamma-phosphate of ATP to the 4'-position of a tetraacyldisaccharide 1-phosphate intermediate (termed DS-1-P) to form tetraacyldisaccharide 1,4'-bis-phosphate (lipid IVA).</text>
</comment>
<evidence type="ECO:0000256" key="5">
    <source>
        <dbReference type="ARBA" id="ARBA00022516"/>
    </source>
</evidence>
<proteinExistence type="inferred from homology"/>
<dbReference type="GO" id="GO:0009244">
    <property type="term" value="P:lipopolysaccharide core region biosynthetic process"/>
    <property type="evidence" value="ECO:0007669"/>
    <property type="project" value="TreeGrafter"/>
</dbReference>
<evidence type="ECO:0000256" key="3">
    <source>
        <dbReference type="ARBA" id="ARBA00012071"/>
    </source>
</evidence>
<dbReference type="SUPFAM" id="SSF52540">
    <property type="entry name" value="P-loop containing nucleoside triphosphate hydrolases"/>
    <property type="match status" value="1"/>
</dbReference>
<keyword evidence="15" id="KW-1185">Reference proteome</keyword>
<dbReference type="PANTHER" id="PTHR42724:SF1">
    <property type="entry name" value="TETRAACYLDISACCHARIDE 4'-KINASE, MITOCHONDRIAL-RELATED"/>
    <property type="match status" value="1"/>
</dbReference>
<dbReference type="PANTHER" id="PTHR42724">
    <property type="entry name" value="TETRAACYLDISACCHARIDE 4'-KINASE"/>
    <property type="match status" value="1"/>
</dbReference>
<keyword evidence="5 13" id="KW-0444">Lipid biosynthesis</keyword>
<dbReference type="NCBIfam" id="TIGR00682">
    <property type="entry name" value="lpxK"/>
    <property type="match status" value="1"/>
</dbReference>
<evidence type="ECO:0000256" key="10">
    <source>
        <dbReference type="ARBA" id="ARBA00022840"/>
    </source>
</evidence>
<dbReference type="GO" id="GO:0009245">
    <property type="term" value="P:lipid A biosynthetic process"/>
    <property type="evidence" value="ECO:0007669"/>
    <property type="project" value="UniProtKB-UniRule"/>
</dbReference>
<evidence type="ECO:0000256" key="13">
    <source>
        <dbReference type="HAMAP-Rule" id="MF_00409"/>
    </source>
</evidence>
<dbReference type="EMBL" id="AMGM01000049">
    <property type="protein sequence ID" value="EKB48550.1"/>
    <property type="molecule type" value="Genomic_DNA"/>
</dbReference>
<comment type="catalytic activity">
    <reaction evidence="13">
        <text>a lipid A disaccharide + ATP = a lipid IVA + ADP + H(+)</text>
        <dbReference type="Rhea" id="RHEA:67840"/>
        <dbReference type="ChEBI" id="CHEBI:15378"/>
        <dbReference type="ChEBI" id="CHEBI:30616"/>
        <dbReference type="ChEBI" id="CHEBI:176343"/>
        <dbReference type="ChEBI" id="CHEBI:176425"/>
        <dbReference type="ChEBI" id="CHEBI:456216"/>
        <dbReference type="EC" id="2.7.1.130"/>
    </reaction>
</comment>
<dbReference type="GO" id="GO:0005886">
    <property type="term" value="C:plasma membrane"/>
    <property type="evidence" value="ECO:0007669"/>
    <property type="project" value="TreeGrafter"/>
</dbReference>
<dbReference type="GO" id="GO:0009029">
    <property type="term" value="F:lipid-A 4'-kinase activity"/>
    <property type="evidence" value="ECO:0007669"/>
    <property type="project" value="UniProtKB-UniRule"/>
</dbReference>
<keyword evidence="8 13" id="KW-0547">Nucleotide-binding</keyword>
<dbReference type="EC" id="2.7.1.130" evidence="3 13"/>
<gene>
    <name evidence="13 14" type="primary">lpxK</name>
    <name evidence="14" type="ORF">B879_02834</name>
</gene>
<dbReference type="PATRIC" id="fig|1225176.3.peg.3016"/>
<evidence type="ECO:0000256" key="4">
    <source>
        <dbReference type="ARBA" id="ARBA00016436"/>
    </source>
</evidence>
<feature type="binding site" evidence="13">
    <location>
        <begin position="47"/>
        <end position="54"/>
    </location>
    <ligand>
        <name>ATP</name>
        <dbReference type="ChEBI" id="CHEBI:30616"/>
    </ligand>
</feature>
<sequence length="351" mass="39884">MRWYSPLLYPFYLMYTGITSLRNLMFDKGIKKRTEFSVPTLVVGNLNLGGSGKTPMVEYLIENFRDQFQMATLSRGYGRKTRGFRLADGVLGPREIGDEPFQIFSKYGPEIAVAVGEDRVMAIPEIMGIKPETRLVILDDAFQHRYVKADFSILLTTFQKPFFDDYVLPLGTLRESARGASRADLVVVTKTPSDVTAQEKHAYSSKIKKFTAAKVCFAKMVYGEPYAMDLNVQEKKKKVVLVSGIANDSLLFEEVNAKYEVVARFNFGDHYFYKAADLTKIRNSVGNGGDVMVLTTEKDAVKLKNPAFHEYLAEIPIFVLPVKVRMDPDCQMWLKRKVEDIVAEKYRHSEI</sequence>
<name>K1KWL8_CECL9</name>
<dbReference type="OrthoDB" id="9766423at2"/>
<organism evidence="14 15">
    <name type="scientific">Cecembia lonarensis (strain CCUG 58316 / KCTC 22772 / LW9)</name>
    <dbReference type="NCBI Taxonomy" id="1225176"/>
    <lineage>
        <taxon>Bacteria</taxon>
        <taxon>Pseudomonadati</taxon>
        <taxon>Bacteroidota</taxon>
        <taxon>Cytophagia</taxon>
        <taxon>Cytophagales</taxon>
        <taxon>Cyclobacteriaceae</taxon>
        <taxon>Cecembia</taxon>
    </lineage>
</organism>
<comment type="pathway">
    <text evidence="2 13">Glycolipid biosynthesis; lipid IV(A) biosynthesis; lipid IV(A) from (3R)-3-hydroxytetradecanoyl-[acyl-carrier-protein] and UDP-N-acetyl-alpha-D-glucosamine: step 6/6.</text>
</comment>
<evidence type="ECO:0000256" key="7">
    <source>
        <dbReference type="ARBA" id="ARBA00022679"/>
    </source>
</evidence>
<dbReference type="Pfam" id="PF02606">
    <property type="entry name" value="LpxK"/>
    <property type="match status" value="1"/>
</dbReference>
<keyword evidence="11 13" id="KW-0443">Lipid metabolism</keyword>
<dbReference type="HAMAP" id="MF_00409">
    <property type="entry name" value="LpxK"/>
    <property type="match status" value="1"/>
</dbReference>
<evidence type="ECO:0000256" key="9">
    <source>
        <dbReference type="ARBA" id="ARBA00022777"/>
    </source>
</evidence>
<keyword evidence="9 13" id="KW-0418">Kinase</keyword>
<evidence type="ECO:0000256" key="6">
    <source>
        <dbReference type="ARBA" id="ARBA00022556"/>
    </source>
</evidence>
<keyword evidence="10 13" id="KW-0067">ATP-binding</keyword>
<dbReference type="RefSeq" id="WP_009185856.1">
    <property type="nucleotide sequence ID" value="NZ_AMGM01000049.1"/>
</dbReference>
<comment type="caution">
    <text evidence="14">The sequence shown here is derived from an EMBL/GenBank/DDBJ whole genome shotgun (WGS) entry which is preliminary data.</text>
</comment>
<dbReference type="UniPathway" id="UPA00359">
    <property type="reaction ID" value="UER00482"/>
</dbReference>
<evidence type="ECO:0000256" key="12">
    <source>
        <dbReference type="ARBA" id="ARBA00029757"/>
    </source>
</evidence>
<dbReference type="GO" id="GO:0005524">
    <property type="term" value="F:ATP binding"/>
    <property type="evidence" value="ECO:0007669"/>
    <property type="project" value="UniProtKB-UniRule"/>
</dbReference>
<evidence type="ECO:0000256" key="2">
    <source>
        <dbReference type="ARBA" id="ARBA00004870"/>
    </source>
</evidence>
<evidence type="ECO:0000313" key="15">
    <source>
        <dbReference type="Proteomes" id="UP000004478"/>
    </source>
</evidence>
<evidence type="ECO:0000256" key="11">
    <source>
        <dbReference type="ARBA" id="ARBA00023098"/>
    </source>
</evidence>
<dbReference type="InterPro" id="IPR003758">
    <property type="entry name" value="LpxK"/>
</dbReference>